<dbReference type="Gene3D" id="1.10.260.40">
    <property type="entry name" value="lambda repressor-like DNA-binding domains"/>
    <property type="match status" value="1"/>
</dbReference>
<evidence type="ECO:0000259" key="1">
    <source>
        <dbReference type="PROSITE" id="PS50943"/>
    </source>
</evidence>
<feature type="domain" description="HTH cro/C1-type" evidence="1">
    <location>
        <begin position="17"/>
        <end position="62"/>
    </location>
</feature>
<proteinExistence type="predicted"/>
<dbReference type="SUPFAM" id="SSF47413">
    <property type="entry name" value="lambda repressor-like DNA-binding domains"/>
    <property type="match status" value="1"/>
</dbReference>
<accession>A0A6L5XWN0</accession>
<organism evidence="2 3">
    <name type="scientific">Velocimicrobium porci</name>
    <dbReference type="NCBI Taxonomy" id="2606634"/>
    <lineage>
        <taxon>Bacteria</taxon>
        <taxon>Bacillati</taxon>
        <taxon>Bacillota</taxon>
        <taxon>Clostridia</taxon>
        <taxon>Lachnospirales</taxon>
        <taxon>Lachnospiraceae</taxon>
        <taxon>Velocimicrobium</taxon>
    </lineage>
</organism>
<sequence>MEIYIYQARETMGNKYISLRELQERTGISRNRIQEIETGKKSPKLDELERICEALGVYMEDLYYSEKSVNLYYSKFSNKKK</sequence>
<gene>
    <name evidence="2" type="ORF">FYJ58_04570</name>
</gene>
<dbReference type="SMART" id="SM00530">
    <property type="entry name" value="HTH_XRE"/>
    <property type="match status" value="1"/>
</dbReference>
<dbReference type="AlphaFoldDB" id="A0A6L5XWN0"/>
<protein>
    <submittedName>
        <fullName evidence="2">Helix-turn-helix transcriptional regulator</fullName>
    </submittedName>
</protein>
<dbReference type="Proteomes" id="UP000482209">
    <property type="component" value="Unassembled WGS sequence"/>
</dbReference>
<keyword evidence="3" id="KW-1185">Reference proteome</keyword>
<dbReference type="RefSeq" id="WP_154517919.1">
    <property type="nucleotide sequence ID" value="NZ_VUMT01000005.1"/>
</dbReference>
<evidence type="ECO:0000313" key="3">
    <source>
        <dbReference type="Proteomes" id="UP000482209"/>
    </source>
</evidence>
<evidence type="ECO:0000313" key="2">
    <source>
        <dbReference type="EMBL" id="MSS63152.1"/>
    </source>
</evidence>
<reference evidence="2 3" key="1">
    <citation type="submission" date="2019-08" db="EMBL/GenBank/DDBJ databases">
        <title>In-depth cultivation of the pig gut microbiome towards novel bacterial diversity and tailored functional studies.</title>
        <authorList>
            <person name="Wylensek D."/>
            <person name="Hitch T.C.A."/>
            <person name="Clavel T."/>
        </authorList>
    </citation>
    <scope>NUCLEOTIDE SEQUENCE [LARGE SCALE GENOMIC DNA]</scope>
    <source>
        <strain evidence="2 3">WCA-693-APC-MOT-I</strain>
    </source>
</reference>
<dbReference type="Pfam" id="PF01381">
    <property type="entry name" value="HTH_3"/>
    <property type="match status" value="1"/>
</dbReference>
<name>A0A6L5XWN0_9FIRM</name>
<dbReference type="CDD" id="cd00093">
    <property type="entry name" value="HTH_XRE"/>
    <property type="match status" value="1"/>
</dbReference>
<comment type="caution">
    <text evidence="2">The sequence shown here is derived from an EMBL/GenBank/DDBJ whole genome shotgun (WGS) entry which is preliminary data.</text>
</comment>
<dbReference type="InterPro" id="IPR010982">
    <property type="entry name" value="Lambda_DNA-bd_dom_sf"/>
</dbReference>
<dbReference type="EMBL" id="VUMT01000005">
    <property type="protein sequence ID" value="MSS63152.1"/>
    <property type="molecule type" value="Genomic_DNA"/>
</dbReference>
<dbReference type="InterPro" id="IPR001387">
    <property type="entry name" value="Cro/C1-type_HTH"/>
</dbReference>
<dbReference type="PROSITE" id="PS50943">
    <property type="entry name" value="HTH_CROC1"/>
    <property type="match status" value="1"/>
</dbReference>
<dbReference type="GO" id="GO:0003677">
    <property type="term" value="F:DNA binding"/>
    <property type="evidence" value="ECO:0007669"/>
    <property type="project" value="InterPro"/>
</dbReference>